<dbReference type="SUPFAM" id="SSF100950">
    <property type="entry name" value="NagB/RpiA/CoA transferase-like"/>
    <property type="match status" value="1"/>
</dbReference>
<evidence type="ECO:0000313" key="10">
    <source>
        <dbReference type="Proteomes" id="UP000280444"/>
    </source>
</evidence>
<dbReference type="Pfam" id="PF01182">
    <property type="entry name" value="Glucosamine_iso"/>
    <property type="match status" value="1"/>
</dbReference>
<accession>A0A3P1SFY2</accession>
<keyword evidence="7 9" id="KW-0378">Hydrolase</keyword>
<dbReference type="InterPro" id="IPR037171">
    <property type="entry name" value="NagB/RpiA_transferase-like"/>
</dbReference>
<dbReference type="EC" id="3.1.1.31" evidence="5 7"/>
<evidence type="ECO:0000313" key="9">
    <source>
        <dbReference type="EMBL" id="RRC96201.1"/>
    </source>
</evidence>
<evidence type="ECO:0000256" key="7">
    <source>
        <dbReference type="RuleBase" id="RU365095"/>
    </source>
</evidence>
<dbReference type="PANTHER" id="PTHR11054">
    <property type="entry name" value="6-PHOSPHOGLUCONOLACTONASE"/>
    <property type="match status" value="1"/>
</dbReference>
<comment type="caution">
    <text evidence="9">The sequence shown here is derived from an EMBL/GenBank/DDBJ whole genome shotgun (WGS) entry which is preliminary data.</text>
</comment>
<dbReference type="GO" id="GO:0006098">
    <property type="term" value="P:pentose-phosphate shunt"/>
    <property type="evidence" value="ECO:0007669"/>
    <property type="project" value="UniProtKB-UniPathway"/>
</dbReference>
<dbReference type="AlphaFoldDB" id="A0A3P1SFY2"/>
<proteinExistence type="inferred from homology"/>
<dbReference type="InterPro" id="IPR006148">
    <property type="entry name" value="Glc/Gal-6P_isomerase"/>
</dbReference>
<gene>
    <name evidence="7 9" type="primary">pgl</name>
    <name evidence="9" type="ORF">EII11_00585</name>
</gene>
<dbReference type="NCBIfam" id="TIGR01198">
    <property type="entry name" value="pgl"/>
    <property type="match status" value="1"/>
</dbReference>
<dbReference type="Proteomes" id="UP000280444">
    <property type="component" value="Unassembled WGS sequence"/>
</dbReference>
<evidence type="ECO:0000256" key="3">
    <source>
        <dbReference type="ARBA" id="ARBA00004961"/>
    </source>
</evidence>
<dbReference type="InterPro" id="IPR005900">
    <property type="entry name" value="6-phosphogluconolactonase_DevB"/>
</dbReference>
<comment type="catalytic activity">
    <reaction evidence="1 7">
        <text>6-phospho-D-glucono-1,5-lactone + H2O = 6-phospho-D-gluconate + H(+)</text>
        <dbReference type="Rhea" id="RHEA:12556"/>
        <dbReference type="ChEBI" id="CHEBI:15377"/>
        <dbReference type="ChEBI" id="CHEBI:15378"/>
        <dbReference type="ChEBI" id="CHEBI:57955"/>
        <dbReference type="ChEBI" id="CHEBI:58759"/>
        <dbReference type="EC" id="3.1.1.31"/>
    </reaction>
</comment>
<dbReference type="EMBL" id="RQZF01000001">
    <property type="protein sequence ID" value="RRC96201.1"/>
    <property type="molecule type" value="Genomic_DNA"/>
</dbReference>
<evidence type="ECO:0000256" key="2">
    <source>
        <dbReference type="ARBA" id="ARBA00002681"/>
    </source>
</evidence>
<comment type="pathway">
    <text evidence="3 7">Carbohydrate degradation; pentose phosphate pathway; D-ribulose 5-phosphate from D-glucose 6-phosphate (oxidative stage): step 2/3.</text>
</comment>
<protein>
    <recommendedName>
        <fullName evidence="6 7">6-phosphogluconolactonase</fullName>
        <shortName evidence="7">6PGL</shortName>
        <ecNumber evidence="5 7">3.1.1.31</ecNumber>
    </recommendedName>
</protein>
<dbReference type="GO" id="GO:0005975">
    <property type="term" value="P:carbohydrate metabolic process"/>
    <property type="evidence" value="ECO:0007669"/>
    <property type="project" value="UniProtKB-UniRule"/>
</dbReference>
<keyword evidence="10" id="KW-1185">Reference proteome</keyword>
<dbReference type="CDD" id="cd01400">
    <property type="entry name" value="6PGL"/>
    <property type="match status" value="1"/>
</dbReference>
<sequence length="287" mass="31354">MPHGGTAPPRPGYLLRQYSCSLGSDSIGASRHREAGRYGAGRIRAVTPQADKTFISPDATALARHLAQDLAHHIQVQAERRSDETPVEIAIAGGFVATHVLPALGEEGQGVDWSKVRFWWCDERFVPAGHPDRNDEEARRHLLDHLDGVRFIPMPSDEGQGLPTACVEFTEQWKTLMATRSLDVVVLGMGPDGHIASLFPGMYSPEESQAIVSVEDSPKPPPQRLSLSMPVILAAQRIYLAAAGEAKSEILGQAFTTDVDIRDCPVAALRQRSDCRWYLDEASASQL</sequence>
<evidence type="ECO:0000256" key="4">
    <source>
        <dbReference type="ARBA" id="ARBA00010662"/>
    </source>
</evidence>
<dbReference type="Gene3D" id="3.40.50.1360">
    <property type="match status" value="1"/>
</dbReference>
<comment type="similarity">
    <text evidence="4 7">Belongs to the glucosamine/galactosamine-6-phosphate isomerase family. 6-phosphogluconolactonase subfamily.</text>
</comment>
<comment type="function">
    <text evidence="2 7">Hydrolysis of 6-phosphogluconolactone to 6-phosphogluconate.</text>
</comment>
<organism evidence="9 10">
    <name type="scientific">Schaalia canis</name>
    <dbReference type="NCBI Taxonomy" id="100469"/>
    <lineage>
        <taxon>Bacteria</taxon>
        <taxon>Bacillati</taxon>
        <taxon>Actinomycetota</taxon>
        <taxon>Actinomycetes</taxon>
        <taxon>Actinomycetales</taxon>
        <taxon>Actinomycetaceae</taxon>
        <taxon>Schaalia</taxon>
    </lineage>
</organism>
<dbReference type="PANTHER" id="PTHR11054:SF0">
    <property type="entry name" value="6-PHOSPHOGLUCONOLACTONASE"/>
    <property type="match status" value="1"/>
</dbReference>
<evidence type="ECO:0000259" key="8">
    <source>
        <dbReference type="Pfam" id="PF01182"/>
    </source>
</evidence>
<reference evidence="9 10" key="1">
    <citation type="submission" date="2018-11" db="EMBL/GenBank/DDBJ databases">
        <title>Genomes From Bacteria Associated with the Canine Oral Cavity: a Test Case for Automated Genome-Based Taxonomic Assignment.</title>
        <authorList>
            <person name="Coil D.A."/>
            <person name="Jospin G."/>
            <person name="Darling A.E."/>
            <person name="Wallis C."/>
            <person name="Davis I.J."/>
            <person name="Harris S."/>
            <person name="Eisen J.A."/>
            <person name="Holcombe L.J."/>
            <person name="O'Flynn C."/>
        </authorList>
    </citation>
    <scope>NUCLEOTIDE SEQUENCE [LARGE SCALE GENOMIC DNA]</scope>
    <source>
        <strain evidence="9 10">OH770</strain>
    </source>
</reference>
<dbReference type="OrthoDB" id="9810967at2"/>
<dbReference type="UniPathway" id="UPA00115">
    <property type="reaction ID" value="UER00409"/>
</dbReference>
<feature type="domain" description="Glucosamine/galactosamine-6-phosphate isomerase" evidence="8">
    <location>
        <begin position="58"/>
        <end position="274"/>
    </location>
</feature>
<evidence type="ECO:0000256" key="5">
    <source>
        <dbReference type="ARBA" id="ARBA00013198"/>
    </source>
</evidence>
<name>A0A3P1SFY2_9ACTO</name>
<evidence type="ECO:0000256" key="6">
    <source>
        <dbReference type="ARBA" id="ARBA00020337"/>
    </source>
</evidence>
<dbReference type="InterPro" id="IPR039104">
    <property type="entry name" value="6PGL"/>
</dbReference>
<dbReference type="GO" id="GO:0017057">
    <property type="term" value="F:6-phosphogluconolactonase activity"/>
    <property type="evidence" value="ECO:0007669"/>
    <property type="project" value="UniProtKB-UniRule"/>
</dbReference>
<evidence type="ECO:0000256" key="1">
    <source>
        <dbReference type="ARBA" id="ARBA00000832"/>
    </source>
</evidence>